<feature type="transmembrane region" description="Helical" evidence="5">
    <location>
        <begin position="168"/>
        <end position="186"/>
    </location>
</feature>
<reference evidence="7" key="1">
    <citation type="submission" date="2022-07" db="EMBL/GenBank/DDBJ databases">
        <title>Draft genome sequence of Zalerion maritima ATCC 34329, a (micro)plastics degrading marine fungus.</title>
        <authorList>
            <person name="Paco A."/>
            <person name="Goncalves M.F.M."/>
            <person name="Rocha-Santos T.A.P."/>
            <person name="Alves A."/>
        </authorList>
    </citation>
    <scope>NUCLEOTIDE SEQUENCE</scope>
    <source>
        <strain evidence="7">ATCC 34329</strain>
    </source>
</reference>
<accession>A0AAD5RGR5</accession>
<dbReference type="PANTHER" id="PTHR23501:SF39">
    <property type="entry name" value="MULTIDRUG TRANSPORTER, PUTATIVE (AFU_ORTHOLOGUE AFUA_1G05010)-RELATED"/>
    <property type="match status" value="1"/>
</dbReference>
<evidence type="ECO:0000256" key="1">
    <source>
        <dbReference type="ARBA" id="ARBA00004141"/>
    </source>
</evidence>
<dbReference type="Gene3D" id="1.20.1720.10">
    <property type="entry name" value="Multidrug resistance protein D"/>
    <property type="match status" value="1"/>
</dbReference>
<feature type="domain" description="Major facilitator superfamily (MFS) profile" evidence="6">
    <location>
        <begin position="68"/>
        <end position="536"/>
    </location>
</feature>
<keyword evidence="8" id="KW-1185">Reference proteome</keyword>
<dbReference type="Pfam" id="PF07690">
    <property type="entry name" value="MFS_1"/>
    <property type="match status" value="1"/>
</dbReference>
<protein>
    <recommendedName>
        <fullName evidence="6">Major facilitator superfamily (MFS) profile domain-containing protein</fullName>
    </recommendedName>
</protein>
<keyword evidence="4 5" id="KW-0472">Membrane</keyword>
<feature type="transmembrane region" description="Helical" evidence="5">
    <location>
        <begin position="138"/>
        <end position="162"/>
    </location>
</feature>
<feature type="transmembrane region" description="Helical" evidence="5">
    <location>
        <begin position="446"/>
        <end position="468"/>
    </location>
</feature>
<dbReference type="PROSITE" id="PS50850">
    <property type="entry name" value="MFS"/>
    <property type="match status" value="1"/>
</dbReference>
<dbReference type="PANTHER" id="PTHR23501">
    <property type="entry name" value="MAJOR FACILITATOR SUPERFAMILY"/>
    <property type="match status" value="1"/>
</dbReference>
<keyword evidence="2 5" id="KW-0812">Transmembrane</keyword>
<evidence type="ECO:0000256" key="4">
    <source>
        <dbReference type="ARBA" id="ARBA00023136"/>
    </source>
</evidence>
<dbReference type="SUPFAM" id="SSF103473">
    <property type="entry name" value="MFS general substrate transporter"/>
    <property type="match status" value="1"/>
</dbReference>
<dbReference type="InterPro" id="IPR020846">
    <property type="entry name" value="MFS_dom"/>
</dbReference>
<proteinExistence type="predicted"/>
<dbReference type="EMBL" id="JAKWBI020000585">
    <property type="protein sequence ID" value="KAJ2893602.1"/>
    <property type="molecule type" value="Genomic_DNA"/>
</dbReference>
<evidence type="ECO:0000259" key="6">
    <source>
        <dbReference type="PROSITE" id="PS50850"/>
    </source>
</evidence>
<feature type="transmembrane region" description="Helical" evidence="5">
    <location>
        <begin position="228"/>
        <end position="246"/>
    </location>
</feature>
<evidence type="ECO:0000313" key="7">
    <source>
        <dbReference type="EMBL" id="KAJ2893602.1"/>
    </source>
</evidence>
<feature type="transmembrane region" description="Helical" evidence="5">
    <location>
        <begin position="294"/>
        <end position="314"/>
    </location>
</feature>
<dbReference type="GO" id="GO:0022857">
    <property type="term" value="F:transmembrane transporter activity"/>
    <property type="evidence" value="ECO:0007669"/>
    <property type="project" value="InterPro"/>
</dbReference>
<gene>
    <name evidence="7" type="ORF">MKZ38_008425</name>
</gene>
<feature type="transmembrane region" description="Helical" evidence="5">
    <location>
        <begin position="390"/>
        <end position="409"/>
    </location>
</feature>
<feature type="transmembrane region" description="Helical" evidence="5">
    <location>
        <begin position="509"/>
        <end position="531"/>
    </location>
</feature>
<evidence type="ECO:0000256" key="3">
    <source>
        <dbReference type="ARBA" id="ARBA00022989"/>
    </source>
</evidence>
<dbReference type="GO" id="GO:0005886">
    <property type="term" value="C:plasma membrane"/>
    <property type="evidence" value="ECO:0007669"/>
    <property type="project" value="TreeGrafter"/>
</dbReference>
<feature type="transmembrane region" description="Helical" evidence="5">
    <location>
        <begin position="320"/>
        <end position="342"/>
    </location>
</feature>
<dbReference type="InterPro" id="IPR036259">
    <property type="entry name" value="MFS_trans_sf"/>
</dbReference>
<sequence>MVHLFQRFKKPKPCVHQHDDNPLSPAPANQQIAPKLKATTDLTPDNDLAKCPECEVEKKKAAKYRWRVVLCLLLPFALQSLDATFPPALLGRKLTTPSSSSDEVPELNWIVSAFNLTFAVFIPFWGQMADIFGRHASLQLSMICILVGSAICTGAPLNAFAALLVGRAIQGIGAAGIGIVVRIILADKVSLRENSRNTSLMMVVSGIAYGVGPSLGGVLTGVNWRWCFAVNLPICVVGILVVFFFLRKQLLGPQALPDLDEGGGEMPPRTETEILTSDHGHMSTFRRQLGTIDWGGQVLCLLGCGLLILAFTWAGGEYEWSHAAVLVPLVFGAFIAASFLGWEYLFSPGKLGLEARQAGVQLLFYVPGLGVGVFLSMFMCNVYPRKTFYPIAFGSIIELVGLALLTVGLHFRREPLIFGMMALAGAGSGVRFMPGTLHALGFFGDNIATVVSLMALAMPFGGTLGLTIMTTVFNNKSGAGAYNELQDFGALEDLPDEVKDEATNQIATAIVWAFVSILPFMVICAIAAFLLGNVNITDGLRERKEDPGVDVTHGPYILQPFRRKPIRTPTTDVIEGTRGEDQ</sequence>
<comment type="caution">
    <text evidence="7">The sequence shown here is derived from an EMBL/GenBank/DDBJ whole genome shotgun (WGS) entry which is preliminary data.</text>
</comment>
<dbReference type="InterPro" id="IPR011701">
    <property type="entry name" value="MFS"/>
</dbReference>
<feature type="transmembrane region" description="Helical" evidence="5">
    <location>
        <begin position="198"/>
        <end position="222"/>
    </location>
</feature>
<feature type="transmembrane region" description="Helical" evidence="5">
    <location>
        <begin position="416"/>
        <end position="434"/>
    </location>
</feature>
<organism evidence="7 8">
    <name type="scientific">Zalerion maritima</name>
    <dbReference type="NCBI Taxonomy" id="339359"/>
    <lineage>
        <taxon>Eukaryota</taxon>
        <taxon>Fungi</taxon>
        <taxon>Dikarya</taxon>
        <taxon>Ascomycota</taxon>
        <taxon>Pezizomycotina</taxon>
        <taxon>Sordariomycetes</taxon>
        <taxon>Lulworthiomycetidae</taxon>
        <taxon>Lulworthiales</taxon>
        <taxon>Lulworthiaceae</taxon>
        <taxon>Zalerion</taxon>
    </lineage>
</organism>
<evidence type="ECO:0000256" key="5">
    <source>
        <dbReference type="SAM" id="Phobius"/>
    </source>
</evidence>
<evidence type="ECO:0000313" key="8">
    <source>
        <dbReference type="Proteomes" id="UP001201980"/>
    </source>
</evidence>
<evidence type="ECO:0000256" key="2">
    <source>
        <dbReference type="ARBA" id="ARBA00022692"/>
    </source>
</evidence>
<dbReference type="AlphaFoldDB" id="A0AAD5RGR5"/>
<name>A0AAD5RGR5_9PEZI</name>
<feature type="transmembrane region" description="Helical" evidence="5">
    <location>
        <begin position="362"/>
        <end position="384"/>
    </location>
</feature>
<keyword evidence="3 5" id="KW-1133">Transmembrane helix</keyword>
<feature type="transmembrane region" description="Helical" evidence="5">
    <location>
        <begin position="109"/>
        <end position="126"/>
    </location>
</feature>
<dbReference type="Proteomes" id="UP001201980">
    <property type="component" value="Unassembled WGS sequence"/>
</dbReference>
<comment type="subcellular location">
    <subcellularLocation>
        <location evidence="1">Membrane</location>
        <topology evidence="1">Multi-pass membrane protein</topology>
    </subcellularLocation>
</comment>